<evidence type="ECO:0000256" key="6">
    <source>
        <dbReference type="ARBA" id="ARBA00022777"/>
    </source>
</evidence>
<gene>
    <name evidence="10" type="primary">zraS_5</name>
    <name evidence="10" type="ORF">BSF38_01433</name>
</gene>
<dbReference type="SMART" id="SM00065">
    <property type="entry name" value="GAF"/>
    <property type="match status" value="1"/>
</dbReference>
<dbReference type="SMART" id="SM00388">
    <property type="entry name" value="HisKA"/>
    <property type="match status" value="1"/>
</dbReference>
<dbReference type="SUPFAM" id="SSF47384">
    <property type="entry name" value="Homodimeric domain of signal transducing histidine kinase"/>
    <property type="match status" value="1"/>
</dbReference>
<dbReference type="Proteomes" id="UP000186309">
    <property type="component" value="Chromosome"/>
</dbReference>
<dbReference type="EMBL" id="CP019082">
    <property type="protein sequence ID" value="APW59972.1"/>
    <property type="molecule type" value="Genomic_DNA"/>
</dbReference>
<dbReference type="PANTHER" id="PTHR43065:SF10">
    <property type="entry name" value="PEROXIDE STRESS-ACTIVATED HISTIDINE KINASE MAK3"/>
    <property type="match status" value="1"/>
</dbReference>
<keyword evidence="8" id="KW-0902">Two-component regulatory system</keyword>
<keyword evidence="3" id="KW-0597">Phosphoprotein</keyword>
<dbReference type="Gene3D" id="1.10.287.130">
    <property type="match status" value="1"/>
</dbReference>
<keyword evidence="4 10" id="KW-0808">Transferase</keyword>
<evidence type="ECO:0000256" key="3">
    <source>
        <dbReference type="ARBA" id="ARBA00022553"/>
    </source>
</evidence>
<dbReference type="RefSeq" id="WP_076344295.1">
    <property type="nucleotide sequence ID" value="NZ_CP019082.1"/>
</dbReference>
<accession>A0A1U7CM11</accession>
<keyword evidence="5" id="KW-0547">Nucleotide-binding</keyword>
<dbReference type="STRING" id="1387353.BSF38_01433"/>
<protein>
    <recommendedName>
        <fullName evidence="2">histidine kinase</fullName>
        <ecNumber evidence="2">2.7.13.3</ecNumber>
    </recommendedName>
</protein>
<evidence type="ECO:0000313" key="10">
    <source>
        <dbReference type="EMBL" id="APW59972.1"/>
    </source>
</evidence>
<dbReference type="SUPFAM" id="SSF55781">
    <property type="entry name" value="GAF domain-like"/>
    <property type="match status" value="2"/>
</dbReference>
<dbReference type="Gene3D" id="3.30.450.40">
    <property type="match status" value="1"/>
</dbReference>
<feature type="domain" description="Histidine kinase" evidence="9">
    <location>
        <begin position="354"/>
        <end position="565"/>
    </location>
</feature>
<evidence type="ECO:0000313" key="11">
    <source>
        <dbReference type="Proteomes" id="UP000186309"/>
    </source>
</evidence>
<dbReference type="GO" id="GO:0000155">
    <property type="term" value="F:phosphorelay sensor kinase activity"/>
    <property type="evidence" value="ECO:0007669"/>
    <property type="project" value="InterPro"/>
</dbReference>
<dbReference type="InterPro" id="IPR003661">
    <property type="entry name" value="HisK_dim/P_dom"/>
</dbReference>
<dbReference type="InterPro" id="IPR003018">
    <property type="entry name" value="GAF"/>
</dbReference>
<keyword evidence="7" id="KW-0067">ATP-binding</keyword>
<keyword evidence="11" id="KW-1185">Reference proteome</keyword>
<dbReference type="PRINTS" id="PR00344">
    <property type="entry name" value="BCTRLSENSOR"/>
</dbReference>
<dbReference type="PROSITE" id="PS50109">
    <property type="entry name" value="HIS_KIN"/>
    <property type="match status" value="1"/>
</dbReference>
<evidence type="ECO:0000256" key="7">
    <source>
        <dbReference type="ARBA" id="ARBA00022840"/>
    </source>
</evidence>
<evidence type="ECO:0000256" key="5">
    <source>
        <dbReference type="ARBA" id="ARBA00022741"/>
    </source>
</evidence>
<evidence type="ECO:0000256" key="4">
    <source>
        <dbReference type="ARBA" id="ARBA00022679"/>
    </source>
</evidence>
<dbReference type="InterPro" id="IPR029016">
    <property type="entry name" value="GAF-like_dom_sf"/>
</dbReference>
<reference evidence="11" key="1">
    <citation type="submission" date="2016-12" db="EMBL/GenBank/DDBJ databases">
        <title>Comparative genomics of four Isosphaeraceae planctomycetes: a common pool of plasmids and glycoside hydrolase genes.</title>
        <authorList>
            <person name="Ivanova A."/>
        </authorList>
    </citation>
    <scope>NUCLEOTIDE SEQUENCE [LARGE SCALE GENOMIC DNA]</scope>
    <source>
        <strain evidence="11">PX4</strain>
    </source>
</reference>
<dbReference type="EC" id="2.7.13.3" evidence="2"/>
<evidence type="ECO:0000256" key="8">
    <source>
        <dbReference type="ARBA" id="ARBA00023012"/>
    </source>
</evidence>
<evidence type="ECO:0000256" key="2">
    <source>
        <dbReference type="ARBA" id="ARBA00012438"/>
    </source>
</evidence>
<sequence length="569" mass="62381">MKEEGERCPLDPVAATGSTDLTDQLWKFRIQYREGRDPEKILRAALKLGIDLFGGKEGCIATIHPGAVEARLIQKTTESGWWDRALLAGFLRGEKVNVPHEMMLARIRRHGRMWGVLALRAPGASFHWDARQGFSTIGGLANELIDQSDLQRIREVRARVDRKVMEQSHPKHLSYELLHGIRSLTAYDHSAALLIHDADLGVLEVVAEQIAWRKAKGENVGRKFPLKKTLHEVLAQPVVRGFDRHGDEWKNWTGGDPTDLADLLDYDPAPKVGDPAPPEGAILCASLITRSGLLGVLKVASMHAGSFCQYEVDLISQFLPQAAVALQNARRAETLERRMIDAERKHAMADLARGVSHDVNNALGAVLPLVQQLLDDVEHGAFDPEEAAGDLRQVERSIRVCRRIFGGMLNFARGSARNPSDVSLAQAVDAALLLFREGLERRGVALVVNVAADLPSLFAVQADFEQLLLNLISNARDATGPGDRLTIKAGAEGDWLELVVEDTGCGISADDLAKLQEPFFTTKPNGHGLGLAICRSITAQLRGQFDIRSEPGAGTRVRMRFPTDIGKDG</sequence>
<keyword evidence="6" id="KW-0418">Kinase</keyword>
<dbReference type="InterPro" id="IPR004358">
    <property type="entry name" value="Sig_transdc_His_kin-like_C"/>
</dbReference>
<dbReference type="KEGG" id="pbor:BSF38_01433"/>
<dbReference type="InterPro" id="IPR036097">
    <property type="entry name" value="HisK_dim/P_sf"/>
</dbReference>
<evidence type="ECO:0000256" key="1">
    <source>
        <dbReference type="ARBA" id="ARBA00000085"/>
    </source>
</evidence>
<dbReference type="SUPFAM" id="SSF55874">
    <property type="entry name" value="ATPase domain of HSP90 chaperone/DNA topoisomerase II/histidine kinase"/>
    <property type="match status" value="1"/>
</dbReference>
<dbReference type="GO" id="GO:0005524">
    <property type="term" value="F:ATP binding"/>
    <property type="evidence" value="ECO:0007669"/>
    <property type="project" value="UniProtKB-KW"/>
</dbReference>
<comment type="catalytic activity">
    <reaction evidence="1">
        <text>ATP + protein L-histidine = ADP + protein N-phospho-L-histidine.</text>
        <dbReference type="EC" id="2.7.13.3"/>
    </reaction>
</comment>
<dbReference type="Gene3D" id="3.30.565.10">
    <property type="entry name" value="Histidine kinase-like ATPase, C-terminal domain"/>
    <property type="match status" value="1"/>
</dbReference>
<dbReference type="InterPro" id="IPR003594">
    <property type="entry name" value="HATPase_dom"/>
</dbReference>
<name>A0A1U7CM11_9BACT</name>
<dbReference type="SMART" id="SM00387">
    <property type="entry name" value="HATPase_c"/>
    <property type="match status" value="1"/>
</dbReference>
<dbReference type="InterPro" id="IPR005467">
    <property type="entry name" value="His_kinase_dom"/>
</dbReference>
<evidence type="ECO:0000259" key="9">
    <source>
        <dbReference type="PROSITE" id="PS50109"/>
    </source>
</evidence>
<dbReference type="InterPro" id="IPR036890">
    <property type="entry name" value="HATPase_C_sf"/>
</dbReference>
<organism evidence="10 11">
    <name type="scientific">Paludisphaera borealis</name>
    <dbReference type="NCBI Taxonomy" id="1387353"/>
    <lineage>
        <taxon>Bacteria</taxon>
        <taxon>Pseudomonadati</taxon>
        <taxon>Planctomycetota</taxon>
        <taxon>Planctomycetia</taxon>
        <taxon>Isosphaerales</taxon>
        <taxon>Isosphaeraceae</taxon>
        <taxon>Paludisphaera</taxon>
    </lineage>
</organism>
<dbReference type="AlphaFoldDB" id="A0A1U7CM11"/>
<dbReference type="PANTHER" id="PTHR43065">
    <property type="entry name" value="SENSOR HISTIDINE KINASE"/>
    <property type="match status" value="1"/>
</dbReference>
<proteinExistence type="predicted"/>
<dbReference type="Pfam" id="PF02518">
    <property type="entry name" value="HATPase_c"/>
    <property type="match status" value="1"/>
</dbReference>